<dbReference type="InterPro" id="IPR036866">
    <property type="entry name" value="RibonucZ/Hydroxyglut_hydro"/>
</dbReference>
<comment type="caution">
    <text evidence="1">The sequence shown here is derived from an EMBL/GenBank/DDBJ whole genome shotgun (WGS) entry which is preliminary data.</text>
</comment>
<organism evidence="1 2">
    <name type="scientific">Citrobacter braakii</name>
    <dbReference type="NCBI Taxonomy" id="57706"/>
    <lineage>
        <taxon>Bacteria</taxon>
        <taxon>Pseudomonadati</taxon>
        <taxon>Pseudomonadota</taxon>
        <taxon>Gammaproteobacteria</taxon>
        <taxon>Enterobacterales</taxon>
        <taxon>Enterobacteriaceae</taxon>
        <taxon>Citrobacter</taxon>
        <taxon>Citrobacter freundii complex</taxon>
    </lineage>
</organism>
<name>A0A8I0KR19_CITBR</name>
<protein>
    <recommendedName>
        <fullName evidence="3">MBL fold metallo-hydrolase</fullName>
    </recommendedName>
</protein>
<accession>A0A8I0KR19</accession>
<evidence type="ECO:0000313" key="1">
    <source>
        <dbReference type="EMBL" id="MBD3122227.1"/>
    </source>
</evidence>
<dbReference type="SUPFAM" id="SSF56281">
    <property type="entry name" value="Metallo-hydrolase/oxidoreductase"/>
    <property type="match status" value="1"/>
</dbReference>
<gene>
    <name evidence="1" type="ORF">ID160_06045</name>
</gene>
<dbReference type="RefSeq" id="WP_159137198.1">
    <property type="nucleotide sequence ID" value="NZ_JACXSK010000002.1"/>
</dbReference>
<dbReference type="InterPro" id="IPR052159">
    <property type="entry name" value="Competence_DNA_uptake"/>
</dbReference>
<dbReference type="Gene3D" id="3.60.15.10">
    <property type="entry name" value="Ribonuclease Z/Hydroxyacylglutathione hydrolase-like"/>
    <property type="match status" value="1"/>
</dbReference>
<dbReference type="AlphaFoldDB" id="A0A8I0KR19"/>
<dbReference type="PANTHER" id="PTHR30619">
    <property type="entry name" value="DNA INTERNALIZATION/COMPETENCE PROTEIN COMEC/REC2"/>
    <property type="match status" value="1"/>
</dbReference>
<proteinExistence type="predicted"/>
<reference evidence="1" key="1">
    <citation type="submission" date="2020-09" db="EMBL/GenBank/DDBJ databases">
        <title>Characterization of IncC plasmids in Enterobacterales of food-producing animals originating from China.</title>
        <authorList>
            <person name="Zhang Y."/>
            <person name="Lei C.-W."/>
        </authorList>
    </citation>
    <scope>NUCLEOTIDE SEQUENCE</scope>
    <source>
        <strain evidence="1">CC1</strain>
    </source>
</reference>
<evidence type="ECO:0008006" key="3">
    <source>
        <dbReference type="Google" id="ProtNLM"/>
    </source>
</evidence>
<dbReference type="Proteomes" id="UP000605024">
    <property type="component" value="Unassembled WGS sequence"/>
</dbReference>
<sequence length="352" mass="39492">MSSICETVIFGKGNGESVLVHLKNNEWLITDSCLNNDNKPAAIDYLRTNEIDPATAVKLIVISHFHDDHIAGILETIKTCINAKVYISAALTKEEFVKYIYEFNDAEVSNKAKEFSDLFAYLRESKMTNIDQVVVDKCLYRNGNIAVEALSPCDNDMQESRDEFINHAFHAGRSPQQLHTLPKGKPNHYCIVLRIYDSSLETSRDILLGADLEIKKNRGWDSVCQAVCAPIGRKVGLFKIPHHGSQTGYHANTWQNLISQEPIGIMTTFDSSSLPREDMVNIYKQHTKELYCTADPKHTISYAQNKEASKVLSSLNVKVRSKGVIDRFGFVIIKNPFLSPSILLQGSAVQLK</sequence>
<dbReference type="CDD" id="cd06262">
    <property type="entry name" value="metallo-hydrolase-like_MBL-fold"/>
    <property type="match status" value="1"/>
</dbReference>
<evidence type="ECO:0000313" key="2">
    <source>
        <dbReference type="Proteomes" id="UP000605024"/>
    </source>
</evidence>
<dbReference type="PANTHER" id="PTHR30619:SF1">
    <property type="entry name" value="RECOMBINATION PROTEIN 2"/>
    <property type="match status" value="1"/>
</dbReference>
<dbReference type="EMBL" id="JACXSK010000002">
    <property type="protein sequence ID" value="MBD3122227.1"/>
    <property type="molecule type" value="Genomic_DNA"/>
</dbReference>